<feature type="domain" description="C2H2-type" evidence="1">
    <location>
        <begin position="3"/>
        <end position="29"/>
    </location>
</feature>
<accession>A0ABM4DC52</accession>
<dbReference type="PANTHER" id="PTHR31912:SF34">
    <property type="entry name" value="NOTOCHORD-RELATED PROTEIN"/>
    <property type="match status" value="1"/>
</dbReference>
<evidence type="ECO:0000313" key="2">
    <source>
        <dbReference type="Proteomes" id="UP001652625"/>
    </source>
</evidence>
<evidence type="ECO:0000313" key="3">
    <source>
        <dbReference type="RefSeq" id="XP_065671982.1"/>
    </source>
</evidence>
<dbReference type="RefSeq" id="XP_065671982.1">
    <property type="nucleotide sequence ID" value="XM_065815910.1"/>
</dbReference>
<sequence length="636" mass="73017">MGYFCVFCESILVSLETVSDLLKHFHYRHGISSTQICNIPCRQGGCCRTYDSVHALKIHLYRKHPSDPHLEYESINISPVESNDELIDHQGNYTSAHINKDNIHNICSSALNGEKIKEMIIDVLMTLRCRNTSEVVIQYVGKSIQNILSTVIESIQKTMHNEETVASRVKDVLNDIEYECVKCSLITSTNLQKKQLQQKGMVVPIEIAVGFRSEMHHKISRSNVISYVHETMQYIPILETISMVISKHTVDKIDNNIYTKLNKLTCYSDAEQYKNHPLYQKHPDALQLQLYCDDFETVNPLGSKTKVHKVCAVYFSIKNVNTKRCSKLANIYPVIYCFAADVAKYGYEKLLKPLIKDLVALEKGVKLYINGTYVCIYGAVVMWSGDNLALHQIFGFSSNFNANKSCHYCYTTKEQMQHTFYEEDLDLRTKEHHIADCQALFSDADSNKLSGVYKQNPLSELQYFSVPENICPDSMHDILEGCLQYELKIVLHRLLLIDCLLTIDEFNGRLQTFNFGIDKKNRPLPITREKLVSKDKRLGINATQSWCLGRFFCLLLGDVVETDNQYFYLIHLLMEICGIIFAPKLTVHLITYLTEMINVHHNLFTEIFSGHTVIPKQHFLIHYPTKMLQLGPSPSY</sequence>
<keyword evidence="2" id="KW-1185">Reference proteome</keyword>
<proteinExistence type="predicted"/>
<dbReference type="InterPro" id="IPR013087">
    <property type="entry name" value="Znf_C2H2_type"/>
</dbReference>
<gene>
    <name evidence="3" type="primary">LOC136089821</name>
</gene>
<protein>
    <submittedName>
        <fullName evidence="3">Uncharacterized protein LOC136089821</fullName>
    </submittedName>
</protein>
<dbReference type="Proteomes" id="UP001652625">
    <property type="component" value="Chromosome 13"/>
</dbReference>
<reference evidence="3" key="1">
    <citation type="submission" date="2025-08" db="UniProtKB">
        <authorList>
            <consortium name="RefSeq"/>
        </authorList>
    </citation>
    <scope>IDENTIFICATION</scope>
</reference>
<evidence type="ECO:0000259" key="1">
    <source>
        <dbReference type="SMART" id="SM00355"/>
    </source>
</evidence>
<feature type="domain" description="C2H2-type" evidence="1">
    <location>
        <begin position="39"/>
        <end position="64"/>
    </location>
</feature>
<dbReference type="PANTHER" id="PTHR31912">
    <property type="entry name" value="IP13529P"/>
    <property type="match status" value="1"/>
</dbReference>
<name>A0ABM4DC52_HYDVU</name>
<organism evidence="2 3">
    <name type="scientific">Hydra vulgaris</name>
    <name type="common">Hydra</name>
    <name type="synonym">Hydra attenuata</name>
    <dbReference type="NCBI Taxonomy" id="6087"/>
    <lineage>
        <taxon>Eukaryota</taxon>
        <taxon>Metazoa</taxon>
        <taxon>Cnidaria</taxon>
        <taxon>Hydrozoa</taxon>
        <taxon>Hydroidolina</taxon>
        <taxon>Anthoathecata</taxon>
        <taxon>Aplanulata</taxon>
        <taxon>Hydridae</taxon>
        <taxon>Hydra</taxon>
    </lineage>
</organism>
<dbReference type="GeneID" id="136089821"/>
<dbReference type="SMART" id="SM00355">
    <property type="entry name" value="ZnF_C2H2"/>
    <property type="match status" value="2"/>
</dbReference>